<dbReference type="Pfam" id="PF12951">
    <property type="entry name" value="PATR"/>
    <property type="match status" value="4"/>
</dbReference>
<feature type="non-terminal residue" evidence="2">
    <location>
        <position position="1"/>
    </location>
</feature>
<accession>A0A401TNI7</accession>
<feature type="non-terminal residue" evidence="2">
    <location>
        <position position="358"/>
    </location>
</feature>
<name>A0A401TNI7_CHIPU</name>
<dbReference type="EMBL" id="BEZZ01127211">
    <property type="protein sequence ID" value="GCC44189.1"/>
    <property type="molecule type" value="Genomic_DNA"/>
</dbReference>
<reference evidence="2 3" key="1">
    <citation type="journal article" date="2018" name="Nat. Ecol. Evol.">
        <title>Shark genomes provide insights into elasmobranch evolution and the origin of vertebrates.</title>
        <authorList>
            <person name="Hara Y"/>
            <person name="Yamaguchi K"/>
            <person name="Onimaru K"/>
            <person name="Kadota M"/>
            <person name="Koyanagi M"/>
            <person name="Keeley SD"/>
            <person name="Tatsumi K"/>
            <person name="Tanaka K"/>
            <person name="Motone F"/>
            <person name="Kageyama Y"/>
            <person name="Nozu R"/>
            <person name="Adachi N"/>
            <person name="Nishimura O"/>
            <person name="Nakagawa R"/>
            <person name="Tanegashima C"/>
            <person name="Kiyatake I"/>
            <person name="Matsumoto R"/>
            <person name="Murakumo K"/>
            <person name="Nishida K"/>
            <person name="Terakita A"/>
            <person name="Kuratani S"/>
            <person name="Sato K"/>
            <person name="Hyodo S Kuraku.S."/>
        </authorList>
    </citation>
    <scope>NUCLEOTIDE SEQUENCE [LARGE SCALE GENOMIC DNA]</scope>
</reference>
<sequence length="358" mass="33993">SGGTTINAGTLALSGTGSIAASSAVNLATGATFDISQTSAGASITTLANTGTGQTGTVSLGARTLTITAGSTSFAGVIQDGGIQNDAGGALKITGGSLTLTGANTYTGGTQLNAGTLTAGNNSALGTGTLAMAAGTTLGFANTGNYAIANAITVSGDATFLASAGTAQTLSGIISDATGGAPAGAVVVNGGGTLVLSGANTYSGGTTLSQGTLVVRGASVFTNVNIPSSQTASAIGLGTLTFNGGTLAAGPLLDRSFANAVEITGRGGTIDDAGGLIRLFGTISDEASSRGGTLTLMSSNPRAFAEGILLGGVSTYSGTTNIASGTVIAQSSTGLSRNSAFLINAGATLDLSGYSNSV</sequence>
<dbReference type="InterPro" id="IPR013425">
    <property type="entry name" value="Autotrns_rpt"/>
</dbReference>
<evidence type="ECO:0000313" key="2">
    <source>
        <dbReference type="EMBL" id="GCC44189.1"/>
    </source>
</evidence>
<keyword evidence="3" id="KW-1185">Reference proteome</keyword>
<protein>
    <recommendedName>
        <fullName evidence="4">Autotransporter domain-containing protein</fullName>
    </recommendedName>
</protein>
<evidence type="ECO:0000313" key="3">
    <source>
        <dbReference type="Proteomes" id="UP000287033"/>
    </source>
</evidence>
<dbReference type="NCBIfam" id="TIGR02601">
    <property type="entry name" value="autotrns_rpt"/>
    <property type="match status" value="2"/>
</dbReference>
<proteinExistence type="predicted"/>
<evidence type="ECO:0008006" key="4">
    <source>
        <dbReference type="Google" id="ProtNLM"/>
    </source>
</evidence>
<keyword evidence="1" id="KW-0732">Signal</keyword>
<dbReference type="Proteomes" id="UP000287033">
    <property type="component" value="Unassembled WGS sequence"/>
</dbReference>
<comment type="caution">
    <text evidence="2">The sequence shown here is derived from an EMBL/GenBank/DDBJ whole genome shotgun (WGS) entry which is preliminary data.</text>
</comment>
<evidence type="ECO:0000256" key="1">
    <source>
        <dbReference type="ARBA" id="ARBA00022729"/>
    </source>
</evidence>
<dbReference type="SUPFAM" id="SSF51126">
    <property type="entry name" value="Pectin lyase-like"/>
    <property type="match status" value="1"/>
</dbReference>
<organism evidence="2 3">
    <name type="scientific">Chiloscyllium punctatum</name>
    <name type="common">Brownbanded bambooshark</name>
    <name type="synonym">Hemiscyllium punctatum</name>
    <dbReference type="NCBI Taxonomy" id="137246"/>
    <lineage>
        <taxon>Eukaryota</taxon>
        <taxon>Metazoa</taxon>
        <taxon>Chordata</taxon>
        <taxon>Craniata</taxon>
        <taxon>Vertebrata</taxon>
        <taxon>Chondrichthyes</taxon>
        <taxon>Elasmobranchii</taxon>
        <taxon>Galeomorphii</taxon>
        <taxon>Galeoidea</taxon>
        <taxon>Orectolobiformes</taxon>
        <taxon>Hemiscylliidae</taxon>
        <taxon>Chiloscyllium</taxon>
    </lineage>
</organism>
<dbReference type="AlphaFoldDB" id="A0A401TNI7"/>
<dbReference type="OMA" id="KMGSARN"/>
<gene>
    <name evidence="2" type="ORF">chiPu_0028254</name>
</gene>
<dbReference type="InterPro" id="IPR011050">
    <property type="entry name" value="Pectin_lyase_fold/virulence"/>
</dbReference>